<dbReference type="STRING" id="717606.PaecuDRAFT_1211"/>
<sequence length="330" mass="37929">MAANILPIFEPIIHGRMYYAFPLSLIDANDRHAQSWIMSRFVQLQSHTLEQVDRTGIAELRFAHADHPECYTDAFEVEAISMAGMYGSDVTSYIRKAIALHRYVYIYVDKFYVSDNPFSGKKHVVQESLIYGDEDGQFHILGFNRNRRFEKSVVPHSDIANGFLHSDTPTIYLLKAKPFDQSAFDLIDIREQLNRYLLSDNAGAEHIGESGLERSYGLQVYASLRQSIRNLAERHELVVPNIAYLHILAEHKKLMHKRLQGYHGHGVALASESMLHYQAFEKQLMKLRNDLIKYEANHKDVILQQIDDSLRVIAQSEKQCLMGFLDCIPC</sequence>
<protein>
    <recommendedName>
        <fullName evidence="3">Butirosin biosynthesis protein H N-terminal domain-containing protein</fullName>
    </recommendedName>
</protein>
<keyword evidence="2" id="KW-1185">Reference proteome</keyword>
<evidence type="ECO:0008006" key="3">
    <source>
        <dbReference type="Google" id="ProtNLM"/>
    </source>
</evidence>
<dbReference type="OrthoDB" id="2624539at2"/>
<name>E0I6D9_9BACL</name>
<accession>E0I6D9</accession>
<gene>
    <name evidence="1" type="ORF">PaecuDRAFT_1211</name>
</gene>
<dbReference type="EMBL" id="AEDD01000003">
    <property type="protein sequence ID" value="EFM11605.1"/>
    <property type="molecule type" value="Genomic_DNA"/>
</dbReference>
<organism evidence="1 2">
    <name type="scientific">Paenibacillus curdlanolyticus YK9</name>
    <dbReference type="NCBI Taxonomy" id="717606"/>
    <lineage>
        <taxon>Bacteria</taxon>
        <taxon>Bacillati</taxon>
        <taxon>Bacillota</taxon>
        <taxon>Bacilli</taxon>
        <taxon>Bacillales</taxon>
        <taxon>Paenibacillaceae</taxon>
        <taxon>Paenibacillus</taxon>
    </lineage>
</organism>
<proteinExistence type="predicted"/>
<evidence type="ECO:0000313" key="1">
    <source>
        <dbReference type="EMBL" id="EFM11605.1"/>
    </source>
</evidence>
<evidence type="ECO:0000313" key="2">
    <source>
        <dbReference type="Proteomes" id="UP000005387"/>
    </source>
</evidence>
<dbReference type="AlphaFoldDB" id="E0I6D9"/>
<reference evidence="1 2" key="1">
    <citation type="submission" date="2010-07" db="EMBL/GenBank/DDBJ databases">
        <title>The draft genome of Paenibacillus curdlanolyticus YK9.</title>
        <authorList>
            <consortium name="US DOE Joint Genome Institute (JGI-PGF)"/>
            <person name="Lucas S."/>
            <person name="Copeland A."/>
            <person name="Lapidus A."/>
            <person name="Cheng J.-F."/>
            <person name="Bruce D."/>
            <person name="Goodwin L."/>
            <person name="Pitluck S."/>
            <person name="Land M.L."/>
            <person name="Hauser L."/>
            <person name="Chang Y.-J."/>
            <person name="Jeffries C."/>
            <person name="Anderson I.J."/>
            <person name="Johnson E."/>
            <person name="Loganathan U."/>
            <person name="Mulhopadhyay B."/>
            <person name="Kyrpides N."/>
            <person name="Woyke T.J."/>
        </authorList>
    </citation>
    <scope>NUCLEOTIDE SEQUENCE [LARGE SCALE GENOMIC DNA]</scope>
    <source>
        <strain evidence="1 2">YK9</strain>
    </source>
</reference>
<dbReference type="Proteomes" id="UP000005387">
    <property type="component" value="Unassembled WGS sequence"/>
</dbReference>
<dbReference type="RefSeq" id="WP_006037226.1">
    <property type="nucleotide sequence ID" value="NZ_AEDD01000003.1"/>
</dbReference>